<evidence type="ECO:0000313" key="8">
    <source>
        <dbReference type="Proteomes" id="UP000254331"/>
    </source>
</evidence>
<dbReference type="EC" id="2.7.13.3" evidence="7"/>
<organism evidence="7 8">
    <name type="scientific">Proteus vulgaris</name>
    <dbReference type="NCBI Taxonomy" id="585"/>
    <lineage>
        <taxon>Bacteria</taxon>
        <taxon>Pseudomonadati</taxon>
        <taxon>Pseudomonadota</taxon>
        <taxon>Gammaproteobacteria</taxon>
        <taxon>Enterobacterales</taxon>
        <taxon>Morganellaceae</taxon>
        <taxon>Proteus</taxon>
    </lineage>
</organism>
<feature type="transmembrane region" description="Helical" evidence="4">
    <location>
        <begin position="299"/>
        <end position="319"/>
    </location>
</feature>
<name>A0A379FCA8_PROVU</name>
<keyword evidence="4" id="KW-1133">Transmembrane helix</keyword>
<dbReference type="PANTHER" id="PTHR43547">
    <property type="entry name" value="TWO-COMPONENT HISTIDINE KINASE"/>
    <property type="match status" value="1"/>
</dbReference>
<dbReference type="NCBIfam" id="NF007907">
    <property type="entry name" value="PRK10618.1"/>
    <property type="match status" value="1"/>
</dbReference>
<feature type="domain" description="HPt" evidence="6">
    <location>
        <begin position="812"/>
        <end position="904"/>
    </location>
</feature>
<dbReference type="InterPro" id="IPR032306">
    <property type="entry name" value="RcsD_ABL"/>
</dbReference>
<keyword evidence="1 3" id="KW-0597">Phosphoprotein</keyword>
<evidence type="ECO:0000256" key="3">
    <source>
        <dbReference type="PROSITE-ProRule" id="PRU00110"/>
    </source>
</evidence>
<accession>A0A379FCA8</accession>
<evidence type="ECO:0000256" key="4">
    <source>
        <dbReference type="SAM" id="Phobius"/>
    </source>
</evidence>
<keyword evidence="4" id="KW-0472">Membrane</keyword>
<dbReference type="PROSITE" id="PS50894">
    <property type="entry name" value="HPT"/>
    <property type="match status" value="1"/>
</dbReference>
<dbReference type="PANTHER" id="PTHR43547:SF2">
    <property type="entry name" value="HYBRID SIGNAL TRANSDUCTION HISTIDINE KINASE C"/>
    <property type="match status" value="1"/>
</dbReference>
<keyword evidence="7" id="KW-0808">Transferase</keyword>
<dbReference type="CDD" id="cd00088">
    <property type="entry name" value="HPT"/>
    <property type="match status" value="1"/>
</dbReference>
<evidence type="ECO:0000259" key="5">
    <source>
        <dbReference type="PROSITE" id="PS50109"/>
    </source>
</evidence>
<dbReference type="SUPFAM" id="SSF47226">
    <property type="entry name" value="Histidine-containing phosphotransfer domain, HPT domain"/>
    <property type="match status" value="1"/>
</dbReference>
<dbReference type="SMART" id="SM00387">
    <property type="entry name" value="HATPase_c"/>
    <property type="match status" value="1"/>
</dbReference>
<gene>
    <name evidence="7" type="primary">rsbA</name>
    <name evidence="7" type="ORF">NCTC10376_03149</name>
</gene>
<dbReference type="Gene3D" id="1.20.120.160">
    <property type="entry name" value="HPT domain"/>
    <property type="match status" value="1"/>
</dbReference>
<dbReference type="SUPFAM" id="SSF55874">
    <property type="entry name" value="ATPase domain of HSP90 chaperone/DNA topoisomerase II/histidine kinase"/>
    <property type="match status" value="1"/>
</dbReference>
<keyword evidence="4" id="KW-0812">Transmembrane</keyword>
<dbReference type="PROSITE" id="PS50109">
    <property type="entry name" value="HIS_KIN"/>
    <property type="match status" value="1"/>
</dbReference>
<dbReference type="Pfam" id="PF01627">
    <property type="entry name" value="Hpt"/>
    <property type="match status" value="1"/>
</dbReference>
<dbReference type="InterPro" id="IPR036890">
    <property type="entry name" value="HATPase_C_sf"/>
</dbReference>
<dbReference type="InterPro" id="IPR036641">
    <property type="entry name" value="HPT_dom_sf"/>
</dbReference>
<evidence type="ECO:0000256" key="1">
    <source>
        <dbReference type="ARBA" id="ARBA00022553"/>
    </source>
</evidence>
<evidence type="ECO:0000259" key="6">
    <source>
        <dbReference type="PROSITE" id="PS50894"/>
    </source>
</evidence>
<dbReference type="Proteomes" id="UP000254331">
    <property type="component" value="Unassembled WGS sequence"/>
</dbReference>
<dbReference type="InterPro" id="IPR038616">
    <property type="entry name" value="RcsD_ABL_sf"/>
</dbReference>
<evidence type="ECO:0000256" key="2">
    <source>
        <dbReference type="ARBA" id="ARBA00023012"/>
    </source>
</evidence>
<dbReference type="Gene3D" id="3.30.565.10">
    <property type="entry name" value="Histidine kinase-like ATPase, C-terminal domain"/>
    <property type="match status" value="1"/>
</dbReference>
<feature type="transmembrane region" description="Helical" evidence="4">
    <location>
        <begin position="15"/>
        <end position="35"/>
    </location>
</feature>
<dbReference type="InterPro" id="IPR008207">
    <property type="entry name" value="Sig_transdc_His_kin_Hpt_dom"/>
</dbReference>
<protein>
    <submittedName>
        <fullName evidence="7">Phosphotransfer intermediate protein in two-component regulatory system with RcsBC</fullName>
        <ecNumber evidence="7">2.7.13.3</ecNumber>
    </submittedName>
</protein>
<dbReference type="GeneID" id="93393802"/>
<dbReference type="Pfam" id="PF16359">
    <property type="entry name" value="RcsD_ABL"/>
    <property type="match status" value="1"/>
</dbReference>
<dbReference type="InterPro" id="IPR005467">
    <property type="entry name" value="His_kinase_dom"/>
</dbReference>
<proteinExistence type="predicted"/>
<dbReference type="AlphaFoldDB" id="A0A379FCA8"/>
<dbReference type="GO" id="GO:0009927">
    <property type="term" value="F:histidine phosphotransfer kinase activity"/>
    <property type="evidence" value="ECO:0007669"/>
    <property type="project" value="InterPro"/>
</dbReference>
<dbReference type="Pfam" id="PF02518">
    <property type="entry name" value="HATPase_c"/>
    <property type="match status" value="1"/>
</dbReference>
<reference evidence="7 8" key="1">
    <citation type="submission" date="2018-06" db="EMBL/GenBank/DDBJ databases">
        <authorList>
            <consortium name="Pathogen Informatics"/>
            <person name="Doyle S."/>
        </authorList>
    </citation>
    <scope>NUCLEOTIDE SEQUENCE [LARGE SCALE GENOMIC DNA]</scope>
    <source>
        <strain evidence="7 8">NCTC10376</strain>
    </source>
</reference>
<feature type="domain" description="Histidine kinase" evidence="5">
    <location>
        <begin position="452"/>
        <end position="673"/>
    </location>
</feature>
<dbReference type="Gene3D" id="3.40.50.11620">
    <property type="entry name" value="Phosphotransferase RcsD, RcsD-ABL domain"/>
    <property type="match status" value="1"/>
</dbReference>
<dbReference type="InterPro" id="IPR003594">
    <property type="entry name" value="HATPase_dom"/>
</dbReference>
<dbReference type="GO" id="GO:0005886">
    <property type="term" value="C:plasma membrane"/>
    <property type="evidence" value="ECO:0007669"/>
    <property type="project" value="InterPro"/>
</dbReference>
<evidence type="ECO:0000313" key="7">
    <source>
        <dbReference type="EMBL" id="SUC17215.1"/>
    </source>
</evidence>
<keyword evidence="2" id="KW-0902">Two-component regulatory system</keyword>
<dbReference type="RefSeq" id="WP_087802123.1">
    <property type="nucleotide sequence ID" value="NZ_CAXOHZ010000010.1"/>
</dbReference>
<sequence length="904" mass="104635">MRTLNQLKPNTLTRLYALFLLFMVISLFLYAYSYFDTWLDSKKNAINNTTHKFALQVEDYRYHSNQLFQLSNKVSDTSAFPPLPLNPIKLRSDVFWLEGRDQTIDAIIFGKPNEQTFQLAQRFANSLEIIWGVRNDYSSLYYLNGKGNDLILITTHSVLKPEIRYKESYLTLTAENKRSELLMQSTALDEKESLSPIRKMSTENIYYYTYRIMFNVPGQLTSVVAFDLPINNFLPSELSPHYLRLLPTGQQSVYDKNNIEISTDGSSLIFSQPIAGIPYSLSYEYPLKLMIKEIAYKNIWLLISLLAFISISVFGHIYIRNKYVFPYISMTRNLRIKEEMTNDIISNLPIGLLVYNFSSNHKIISNSHAEKLLPHIDLSKIRQMAIEHNGLIQTAINNEIYEIRTSNNSNIDNTSLFIFLNKDNEALINKKLQLAQQEYEKNTIARRKILSNMSLELMRPIKDINEMVYQFKELLPESTHQQLLSLLLEKTNYISEWIENITLINKLENQEWKIHKDEFELSTLVESILITASPFMIRKGLTLYFHNNIRPGLLLINDGPALSKIILSLINYAISTTNYGKITVNLNLVKNKDQDKKEIVIDIIDSGSGLTPQDIANIKYPFLGQAIGDKYYSNSGIIFYLCHLLCNKIQGELTIKSQESIGSHFRIVLPYQHIDTEERTFNVLLEGINAKIAIKNPEIEKIICQQLDKYGATYFDKNRENLYPEYDIILKDTLDDSPESPTILLMSAIVGFEKISKNLIKCNYNFGDPLIEAITYLIEENASFSLDTNEESILDENNNLDNYEVILNNYRKKLNGSDYKELFISTVPIDVEKLHLEATNKDFHSLAQTAHRLKGVFAMLDLEYLRESCEYLEHDIKNHNELEIEERITQLDKWIQQLLQQGNN</sequence>
<feature type="modified residue" description="Phosphohistidine" evidence="3">
    <location>
        <position position="851"/>
    </location>
</feature>
<dbReference type="EMBL" id="UGTW01000001">
    <property type="protein sequence ID" value="SUC17215.1"/>
    <property type="molecule type" value="Genomic_DNA"/>
</dbReference>
<dbReference type="GO" id="GO:0000155">
    <property type="term" value="F:phosphorelay sensor kinase activity"/>
    <property type="evidence" value="ECO:0007669"/>
    <property type="project" value="TreeGrafter"/>
</dbReference>
<dbReference type="InterPro" id="IPR030861">
    <property type="entry name" value="Ptransferase_RcsD"/>
</dbReference>